<evidence type="ECO:0000256" key="1">
    <source>
        <dbReference type="ARBA" id="ARBA00006540"/>
    </source>
</evidence>
<sequence length="206" mass="22664">MSVSLLGTKIGMTQIFNNKGQAIPVSIIKLGPCYITEVKTKELDGYNSIQIGYKKINKHRLTKAELGHLKKNNIPALKHLYEYKLDNTQDISIGKIITVSKLNIGDLVKVSGVNIGKGFCGCQKRHKFSRGPMTHGSKNHRQPGSIGAGTTPGKVFRGKKMAGRMGNKKTTIRNLEIIDINENENMIVVKGSIPGKKGNLIYVNHK</sequence>
<dbReference type="PANTHER" id="PTHR11229">
    <property type="entry name" value="50S RIBOSOMAL PROTEIN L3"/>
    <property type="match status" value="1"/>
</dbReference>
<dbReference type="InterPro" id="IPR000597">
    <property type="entry name" value="Ribosomal_uL3"/>
</dbReference>
<protein>
    <recommendedName>
        <fullName evidence="7">Large ribosomal subunit protein uL3c</fullName>
    </recommendedName>
    <alternativeName>
        <fullName evidence="8">50S ribosomal protein L3, chloroplastic</fullName>
    </alternativeName>
</protein>
<gene>
    <name evidence="10" type="primary">rpl3</name>
</gene>
<evidence type="ECO:0000256" key="9">
    <source>
        <dbReference type="SAM" id="MobiDB-lite"/>
    </source>
</evidence>
<dbReference type="AlphaFoldDB" id="A0A173G051"/>
<organism evidence="10">
    <name type="scientific">Gastroclonium compressum</name>
    <name type="common">Red alga</name>
    <name type="synonym">Coeloseira compressa</name>
    <dbReference type="NCBI Taxonomy" id="1852973"/>
    <lineage>
        <taxon>Eukaryota</taxon>
        <taxon>Rhodophyta</taxon>
        <taxon>Florideophyceae</taxon>
        <taxon>Rhodymeniophycidae</taxon>
        <taxon>Rhodymeniales</taxon>
        <taxon>Champiaceae</taxon>
        <taxon>Coeloseira</taxon>
    </lineage>
</organism>
<evidence type="ECO:0000256" key="5">
    <source>
        <dbReference type="ARBA" id="ARBA00022980"/>
    </source>
</evidence>
<proteinExistence type="inferred from homology"/>
<dbReference type="InterPro" id="IPR009000">
    <property type="entry name" value="Transl_B-barrel_sf"/>
</dbReference>
<geneLocation type="plastid" evidence="10"/>
<dbReference type="Gene3D" id="3.30.160.810">
    <property type="match status" value="1"/>
</dbReference>
<dbReference type="GO" id="GO:0006412">
    <property type="term" value="P:translation"/>
    <property type="evidence" value="ECO:0007669"/>
    <property type="project" value="InterPro"/>
</dbReference>
<dbReference type="GO" id="GO:0022625">
    <property type="term" value="C:cytosolic large ribosomal subunit"/>
    <property type="evidence" value="ECO:0007669"/>
    <property type="project" value="TreeGrafter"/>
</dbReference>
<dbReference type="NCBIfam" id="TIGR03625">
    <property type="entry name" value="L3_bact"/>
    <property type="match status" value="1"/>
</dbReference>
<evidence type="ECO:0000256" key="3">
    <source>
        <dbReference type="ARBA" id="ARBA00022730"/>
    </source>
</evidence>
<evidence type="ECO:0000256" key="6">
    <source>
        <dbReference type="ARBA" id="ARBA00023274"/>
    </source>
</evidence>
<keyword evidence="6" id="KW-0687">Ribonucleoprotein</keyword>
<dbReference type="FunFam" id="2.40.30.10:FF:000065">
    <property type="entry name" value="50S ribosomal protein L3, chloroplastic"/>
    <property type="match status" value="1"/>
</dbReference>
<reference evidence="10" key="1">
    <citation type="submission" date="2015-11" db="EMBL/GenBank/DDBJ databases">
        <authorList>
            <person name="Zhang Y."/>
            <person name="Guo Z."/>
        </authorList>
    </citation>
    <scope>NUCLEOTIDE SEQUENCE</scope>
</reference>
<dbReference type="PANTHER" id="PTHR11229:SF16">
    <property type="entry name" value="LARGE RIBOSOMAL SUBUNIT PROTEIN UL3C"/>
    <property type="match status" value="1"/>
</dbReference>
<name>A0A173G051_GASCM</name>
<dbReference type="FunFam" id="3.30.160.810:FF:000001">
    <property type="entry name" value="50S ribosomal protein L3"/>
    <property type="match status" value="1"/>
</dbReference>
<keyword evidence="4" id="KW-0694">RNA-binding</keyword>
<comment type="similarity">
    <text evidence="1">Belongs to the universal ribosomal protein uL3 family.</text>
</comment>
<dbReference type="GeneID" id="27983224"/>
<dbReference type="RefSeq" id="YP_009257572.1">
    <property type="nucleotide sequence ID" value="NC_030338.1"/>
</dbReference>
<accession>A0A173G051</accession>
<evidence type="ECO:0000256" key="7">
    <source>
        <dbReference type="ARBA" id="ARBA00035213"/>
    </source>
</evidence>
<evidence type="ECO:0000256" key="8">
    <source>
        <dbReference type="ARBA" id="ARBA00035503"/>
    </source>
</evidence>
<keyword evidence="5 10" id="KW-0689">Ribosomal protein</keyword>
<comment type="subunit">
    <text evidence="2">Part of the 50S ribosomal subunit.</text>
</comment>
<dbReference type="GO" id="GO:0019843">
    <property type="term" value="F:rRNA binding"/>
    <property type="evidence" value="ECO:0007669"/>
    <property type="project" value="UniProtKB-KW"/>
</dbReference>
<dbReference type="Pfam" id="PF00297">
    <property type="entry name" value="Ribosomal_L3"/>
    <property type="match status" value="1"/>
</dbReference>
<dbReference type="Gene3D" id="2.40.30.10">
    <property type="entry name" value="Translation factors"/>
    <property type="match status" value="1"/>
</dbReference>
<dbReference type="InterPro" id="IPR019927">
    <property type="entry name" value="Ribosomal_uL3_bac/org-type"/>
</dbReference>
<dbReference type="EMBL" id="KU053957">
    <property type="protein sequence ID" value="ANH09655.1"/>
    <property type="molecule type" value="Genomic_DNA"/>
</dbReference>
<dbReference type="SUPFAM" id="SSF50447">
    <property type="entry name" value="Translation proteins"/>
    <property type="match status" value="1"/>
</dbReference>
<dbReference type="HAMAP" id="MF_01325_B">
    <property type="entry name" value="Ribosomal_uL3_B"/>
    <property type="match status" value="1"/>
</dbReference>
<keyword evidence="3" id="KW-0699">rRNA-binding</keyword>
<evidence type="ECO:0000256" key="2">
    <source>
        <dbReference type="ARBA" id="ARBA00011838"/>
    </source>
</evidence>
<evidence type="ECO:0000256" key="4">
    <source>
        <dbReference type="ARBA" id="ARBA00022884"/>
    </source>
</evidence>
<feature type="region of interest" description="Disordered" evidence="9">
    <location>
        <begin position="130"/>
        <end position="163"/>
    </location>
</feature>
<reference evidence="10" key="2">
    <citation type="submission" date="2016-06" db="EMBL/GenBank/DDBJ databases">
        <title>Genomic and phylogenetic analysis of Gastroclonium compressum supports its reinstatement to Coeloseira (Champiaceae, Rhodophyta).</title>
        <authorList>
            <person name="Kilpatrick Z."/>
            <person name="Hughey J.R."/>
        </authorList>
    </citation>
    <scope>NUCLEOTIDE SEQUENCE</scope>
</reference>
<dbReference type="GO" id="GO:0003735">
    <property type="term" value="F:structural constituent of ribosome"/>
    <property type="evidence" value="ECO:0007669"/>
    <property type="project" value="InterPro"/>
</dbReference>
<keyword evidence="10" id="KW-0934">Plastid</keyword>
<evidence type="ECO:0000313" key="10">
    <source>
        <dbReference type="EMBL" id="ANH09655.1"/>
    </source>
</evidence>